<dbReference type="PROSITE" id="PS50921">
    <property type="entry name" value="ANTAR"/>
    <property type="match status" value="1"/>
</dbReference>
<dbReference type="SMART" id="SM01012">
    <property type="entry name" value="ANTAR"/>
    <property type="match status" value="1"/>
</dbReference>
<evidence type="ECO:0000256" key="4">
    <source>
        <dbReference type="ARBA" id="ARBA00023163"/>
    </source>
</evidence>
<dbReference type="InterPro" id="IPR012074">
    <property type="entry name" value="GAF_ANTAR"/>
</dbReference>
<dbReference type="PIRSF" id="PIRSF036625">
    <property type="entry name" value="GAF_ANTAR"/>
    <property type="match status" value="1"/>
</dbReference>
<dbReference type="Gene3D" id="1.10.10.10">
    <property type="entry name" value="Winged helix-like DNA-binding domain superfamily/Winged helix DNA-binding domain"/>
    <property type="match status" value="1"/>
</dbReference>
<keyword evidence="1" id="KW-0808">Transferase</keyword>
<dbReference type="GO" id="GO:0003723">
    <property type="term" value="F:RNA binding"/>
    <property type="evidence" value="ECO:0007669"/>
    <property type="project" value="InterPro"/>
</dbReference>
<dbReference type="Proteomes" id="UP000619479">
    <property type="component" value="Unassembled WGS sequence"/>
</dbReference>
<reference evidence="6" key="1">
    <citation type="submission" date="2021-01" db="EMBL/GenBank/DDBJ databases">
        <title>Whole genome shotgun sequence of Actinoplanes cyaneus NBRC 14990.</title>
        <authorList>
            <person name="Komaki H."/>
            <person name="Tamura T."/>
        </authorList>
    </citation>
    <scope>NUCLEOTIDE SEQUENCE</scope>
    <source>
        <strain evidence="6">NBRC 14990</strain>
    </source>
</reference>
<evidence type="ECO:0000256" key="2">
    <source>
        <dbReference type="ARBA" id="ARBA00022777"/>
    </source>
</evidence>
<dbReference type="InterPro" id="IPR003018">
    <property type="entry name" value="GAF"/>
</dbReference>
<gene>
    <name evidence="6" type="ORF">Acy02nite_71870</name>
</gene>
<dbReference type="RefSeq" id="WP_203751490.1">
    <property type="nucleotide sequence ID" value="NZ_BAAAUC010000010.1"/>
</dbReference>
<keyword evidence="3" id="KW-0805">Transcription regulation</keyword>
<evidence type="ECO:0000313" key="6">
    <source>
        <dbReference type="EMBL" id="GID69306.1"/>
    </source>
</evidence>
<dbReference type="InterPro" id="IPR036388">
    <property type="entry name" value="WH-like_DNA-bd_sf"/>
</dbReference>
<dbReference type="InterPro" id="IPR029016">
    <property type="entry name" value="GAF-like_dom_sf"/>
</dbReference>
<dbReference type="Pfam" id="PF03861">
    <property type="entry name" value="ANTAR"/>
    <property type="match status" value="1"/>
</dbReference>
<keyword evidence="2" id="KW-0418">Kinase</keyword>
<name>A0A919MFK4_9ACTN</name>
<dbReference type="AlphaFoldDB" id="A0A919MFK4"/>
<evidence type="ECO:0000259" key="5">
    <source>
        <dbReference type="PROSITE" id="PS50921"/>
    </source>
</evidence>
<dbReference type="Gene3D" id="3.30.450.40">
    <property type="match status" value="1"/>
</dbReference>
<accession>A0A919MFK4</accession>
<dbReference type="InterPro" id="IPR011006">
    <property type="entry name" value="CheY-like_superfamily"/>
</dbReference>
<comment type="caution">
    <text evidence="6">The sequence shown here is derived from an EMBL/GenBank/DDBJ whole genome shotgun (WGS) entry which is preliminary data.</text>
</comment>
<organism evidence="6 7">
    <name type="scientific">Actinoplanes cyaneus</name>
    <dbReference type="NCBI Taxonomy" id="52696"/>
    <lineage>
        <taxon>Bacteria</taxon>
        <taxon>Bacillati</taxon>
        <taxon>Actinomycetota</taxon>
        <taxon>Actinomycetes</taxon>
        <taxon>Micromonosporales</taxon>
        <taxon>Micromonosporaceae</taxon>
        <taxon>Actinoplanes</taxon>
    </lineage>
</organism>
<evidence type="ECO:0000256" key="3">
    <source>
        <dbReference type="ARBA" id="ARBA00023015"/>
    </source>
</evidence>
<sequence>MITASVQQLAKIFVEIADTLVDEFDVLDYMHMITERVAGLTGAPAVGMLLADQSGRLEFVAGTDENVTLVELFVVQNGEGPCLDAFRTGEPVVNADLGVAAARWPRFAQLAAEAGYRSVHAFPMRLRRQVIGALNVFGANPGSDFGDDDTALLQALADAATIGLLQERAVARGDLLSEQLQSALNSRVIIEQAKGAVAQAHGIGVDDAFKAIRDYARRNNRKLTEVANGIITDPRLRQRVLASRSPHQEAAHDRP</sequence>
<evidence type="ECO:0000313" key="7">
    <source>
        <dbReference type="Proteomes" id="UP000619479"/>
    </source>
</evidence>
<dbReference type="SUPFAM" id="SSF55781">
    <property type="entry name" value="GAF domain-like"/>
    <property type="match status" value="1"/>
</dbReference>
<dbReference type="EMBL" id="BOMH01000059">
    <property type="protein sequence ID" value="GID69306.1"/>
    <property type="molecule type" value="Genomic_DNA"/>
</dbReference>
<dbReference type="InterPro" id="IPR005561">
    <property type="entry name" value="ANTAR"/>
</dbReference>
<dbReference type="Pfam" id="PF13185">
    <property type="entry name" value="GAF_2"/>
    <property type="match status" value="1"/>
</dbReference>
<dbReference type="GO" id="GO:0016301">
    <property type="term" value="F:kinase activity"/>
    <property type="evidence" value="ECO:0007669"/>
    <property type="project" value="UniProtKB-KW"/>
</dbReference>
<keyword evidence="4" id="KW-0804">Transcription</keyword>
<dbReference type="SUPFAM" id="SSF52172">
    <property type="entry name" value="CheY-like"/>
    <property type="match status" value="1"/>
</dbReference>
<protein>
    <submittedName>
        <fullName evidence="6">Transcriptional regulator</fullName>
    </submittedName>
</protein>
<feature type="domain" description="ANTAR" evidence="5">
    <location>
        <begin position="170"/>
        <end position="231"/>
    </location>
</feature>
<dbReference type="SMART" id="SM00065">
    <property type="entry name" value="GAF"/>
    <property type="match status" value="1"/>
</dbReference>
<proteinExistence type="predicted"/>
<evidence type="ECO:0000256" key="1">
    <source>
        <dbReference type="ARBA" id="ARBA00022679"/>
    </source>
</evidence>
<keyword evidence="7" id="KW-1185">Reference proteome</keyword>